<gene>
    <name evidence="1" type="ORF">C1752_00459</name>
</gene>
<dbReference type="EMBL" id="PQWO01000001">
    <property type="protein sequence ID" value="PZD75541.1"/>
    <property type="molecule type" value="Genomic_DNA"/>
</dbReference>
<dbReference type="Proteomes" id="UP000248857">
    <property type="component" value="Unassembled WGS sequence"/>
</dbReference>
<reference evidence="1 2" key="1">
    <citation type="journal article" date="2018" name="Sci. Rep.">
        <title>A novel species of the marine cyanobacterium Acaryochloris with a unique pigment content and lifestyle.</title>
        <authorList>
            <person name="Partensky F."/>
            <person name="Six C."/>
            <person name="Ratin M."/>
            <person name="Garczarek L."/>
            <person name="Vaulot D."/>
            <person name="Probert I."/>
            <person name="Calteau A."/>
            <person name="Gourvil P."/>
            <person name="Marie D."/>
            <person name="Grebert T."/>
            <person name="Bouchier C."/>
            <person name="Le Panse S."/>
            <person name="Gachenot M."/>
            <person name="Rodriguez F."/>
            <person name="Garrido J.L."/>
        </authorList>
    </citation>
    <scope>NUCLEOTIDE SEQUENCE [LARGE SCALE GENOMIC DNA]</scope>
    <source>
        <strain evidence="1 2">RCC1774</strain>
    </source>
</reference>
<accession>A0A2W1K7L2</accession>
<keyword evidence="2" id="KW-1185">Reference proteome</keyword>
<name>A0A2W1K7L2_9CYAN</name>
<proteinExistence type="predicted"/>
<dbReference type="OrthoDB" id="455352at2"/>
<dbReference type="AlphaFoldDB" id="A0A2W1K7L2"/>
<organism evidence="1 2">
    <name type="scientific">Acaryochloris thomasi RCC1774</name>
    <dbReference type="NCBI Taxonomy" id="1764569"/>
    <lineage>
        <taxon>Bacteria</taxon>
        <taxon>Bacillati</taxon>
        <taxon>Cyanobacteriota</taxon>
        <taxon>Cyanophyceae</taxon>
        <taxon>Acaryochloridales</taxon>
        <taxon>Acaryochloridaceae</taxon>
        <taxon>Acaryochloris</taxon>
        <taxon>Acaryochloris thomasi</taxon>
    </lineage>
</organism>
<protein>
    <submittedName>
        <fullName evidence="1">Uncharacterized protein</fullName>
    </submittedName>
</protein>
<sequence length="48" mass="5526">MAGVLKIEITESEDTLKSLLHQQASARHQEQTHALYWLKSGQVTTRYQ</sequence>
<evidence type="ECO:0000313" key="1">
    <source>
        <dbReference type="EMBL" id="PZD75541.1"/>
    </source>
</evidence>
<comment type="caution">
    <text evidence="1">The sequence shown here is derived from an EMBL/GenBank/DDBJ whole genome shotgun (WGS) entry which is preliminary data.</text>
</comment>
<evidence type="ECO:0000313" key="2">
    <source>
        <dbReference type="Proteomes" id="UP000248857"/>
    </source>
</evidence>